<gene>
    <name evidence="1" type="ORF">Tco_0769121</name>
</gene>
<evidence type="ECO:0000313" key="1">
    <source>
        <dbReference type="EMBL" id="GJS86485.1"/>
    </source>
</evidence>
<accession>A0ABQ4ZBT1</accession>
<name>A0ABQ4ZBT1_9ASTR</name>
<sequence length="142" mass="16787">MTDQGRFSTWMISYMTQLMEASGHTYQAFDGTFRGSSPSGFERRTRQRIGDAITMEYLVKISKKALILELKRRNMKKNDFDIQYAVSIKEDTAYLCPHFTEYHKGTRSNTPMLETKLQYMEAFCQQLKWDIDVLLKAFERRK</sequence>
<reference evidence="1" key="2">
    <citation type="submission" date="2022-01" db="EMBL/GenBank/DDBJ databases">
        <authorList>
            <person name="Yamashiro T."/>
            <person name="Shiraishi A."/>
            <person name="Satake H."/>
            <person name="Nakayama K."/>
        </authorList>
    </citation>
    <scope>NUCLEOTIDE SEQUENCE</scope>
</reference>
<comment type="caution">
    <text evidence="1">The sequence shown here is derived from an EMBL/GenBank/DDBJ whole genome shotgun (WGS) entry which is preliminary data.</text>
</comment>
<protein>
    <submittedName>
        <fullName evidence="1">Uncharacterized protein</fullName>
    </submittedName>
</protein>
<keyword evidence="2" id="KW-1185">Reference proteome</keyword>
<proteinExistence type="predicted"/>
<dbReference type="EMBL" id="BQNB010011127">
    <property type="protein sequence ID" value="GJS86485.1"/>
    <property type="molecule type" value="Genomic_DNA"/>
</dbReference>
<reference evidence="1" key="1">
    <citation type="journal article" date="2022" name="Int. J. Mol. Sci.">
        <title>Draft Genome of Tanacetum Coccineum: Genomic Comparison of Closely Related Tanacetum-Family Plants.</title>
        <authorList>
            <person name="Yamashiro T."/>
            <person name="Shiraishi A."/>
            <person name="Nakayama K."/>
            <person name="Satake H."/>
        </authorList>
    </citation>
    <scope>NUCLEOTIDE SEQUENCE</scope>
</reference>
<organism evidence="1 2">
    <name type="scientific">Tanacetum coccineum</name>
    <dbReference type="NCBI Taxonomy" id="301880"/>
    <lineage>
        <taxon>Eukaryota</taxon>
        <taxon>Viridiplantae</taxon>
        <taxon>Streptophyta</taxon>
        <taxon>Embryophyta</taxon>
        <taxon>Tracheophyta</taxon>
        <taxon>Spermatophyta</taxon>
        <taxon>Magnoliopsida</taxon>
        <taxon>eudicotyledons</taxon>
        <taxon>Gunneridae</taxon>
        <taxon>Pentapetalae</taxon>
        <taxon>asterids</taxon>
        <taxon>campanulids</taxon>
        <taxon>Asterales</taxon>
        <taxon>Asteraceae</taxon>
        <taxon>Asteroideae</taxon>
        <taxon>Anthemideae</taxon>
        <taxon>Anthemidinae</taxon>
        <taxon>Tanacetum</taxon>
    </lineage>
</organism>
<dbReference type="Proteomes" id="UP001151760">
    <property type="component" value="Unassembled WGS sequence"/>
</dbReference>
<evidence type="ECO:0000313" key="2">
    <source>
        <dbReference type="Proteomes" id="UP001151760"/>
    </source>
</evidence>